<dbReference type="AlphaFoldDB" id="A0A836JTL8"/>
<feature type="region of interest" description="Disordered" evidence="7">
    <location>
        <begin position="72"/>
        <end position="100"/>
    </location>
</feature>
<comment type="similarity">
    <text evidence="2">Belongs to the ARPC2 family.</text>
</comment>
<feature type="domain" description="DRBM" evidence="8">
    <location>
        <begin position="604"/>
        <end position="670"/>
    </location>
</feature>
<proteinExistence type="inferred from homology"/>
<dbReference type="EMBL" id="JAANIA010000276">
    <property type="protein sequence ID" value="KAG5325318.1"/>
    <property type="molecule type" value="Genomic_DNA"/>
</dbReference>
<dbReference type="Proteomes" id="UP000668214">
    <property type="component" value="Unassembled WGS sequence"/>
</dbReference>
<dbReference type="InterPro" id="IPR014720">
    <property type="entry name" value="dsRBD_dom"/>
</dbReference>
<evidence type="ECO:0000256" key="6">
    <source>
        <dbReference type="PROSITE-ProRule" id="PRU00266"/>
    </source>
</evidence>
<feature type="compositionally biased region" description="Polar residues" evidence="7">
    <location>
        <begin position="211"/>
        <end position="226"/>
    </location>
</feature>
<dbReference type="GO" id="GO:0005200">
    <property type="term" value="F:structural constituent of cytoskeleton"/>
    <property type="evidence" value="ECO:0007669"/>
    <property type="project" value="TreeGrafter"/>
</dbReference>
<dbReference type="SUPFAM" id="SSF69645">
    <property type="entry name" value="Arp2/3 complex subunits"/>
    <property type="match status" value="2"/>
</dbReference>
<name>A0A836JTL8_9HYME</name>
<evidence type="ECO:0000259" key="8">
    <source>
        <dbReference type="PROSITE" id="PS50137"/>
    </source>
</evidence>
<dbReference type="Gene3D" id="3.30.1460.20">
    <property type="match status" value="2"/>
</dbReference>
<evidence type="ECO:0000256" key="3">
    <source>
        <dbReference type="ARBA" id="ARBA00022490"/>
    </source>
</evidence>
<dbReference type="GO" id="GO:0005885">
    <property type="term" value="C:Arp2/3 protein complex"/>
    <property type="evidence" value="ECO:0007669"/>
    <property type="project" value="InterPro"/>
</dbReference>
<dbReference type="PANTHER" id="PTHR12058">
    <property type="entry name" value="ARP2/3 COMPLEX 34 KDA SUBUNIT"/>
    <property type="match status" value="1"/>
</dbReference>
<dbReference type="GO" id="GO:0030041">
    <property type="term" value="P:actin filament polymerization"/>
    <property type="evidence" value="ECO:0007669"/>
    <property type="project" value="InterPro"/>
</dbReference>
<dbReference type="InterPro" id="IPR007188">
    <property type="entry name" value="ARPC2"/>
</dbReference>
<dbReference type="Pfam" id="PF00035">
    <property type="entry name" value="dsrm"/>
    <property type="match status" value="1"/>
</dbReference>
<comment type="subcellular location">
    <subcellularLocation>
        <location evidence="1">Cytoplasm</location>
        <location evidence="1">Cytoskeleton</location>
    </subcellularLocation>
</comment>
<keyword evidence="5" id="KW-0206">Cytoskeleton</keyword>
<comment type="caution">
    <text evidence="9">The sequence shown here is derived from an EMBL/GenBank/DDBJ whole genome shotgun (WGS) entry which is preliminary data.</text>
</comment>
<keyword evidence="6" id="KW-0694">RNA-binding</keyword>
<accession>A0A836JTL8</accession>
<dbReference type="GO" id="GO:0003723">
    <property type="term" value="F:RNA binding"/>
    <property type="evidence" value="ECO:0007669"/>
    <property type="project" value="UniProtKB-UniRule"/>
</dbReference>
<dbReference type="GO" id="GO:0051015">
    <property type="term" value="F:actin filament binding"/>
    <property type="evidence" value="ECO:0007669"/>
    <property type="project" value="TreeGrafter"/>
</dbReference>
<dbReference type="SUPFAM" id="SSF54768">
    <property type="entry name" value="dsRNA-binding domain-like"/>
    <property type="match status" value="2"/>
</dbReference>
<gene>
    <name evidence="9" type="primary">Arpc2</name>
    <name evidence="9" type="ORF">G6Z78_0002593</name>
</gene>
<evidence type="ECO:0000256" key="5">
    <source>
        <dbReference type="ARBA" id="ARBA00023212"/>
    </source>
</evidence>
<dbReference type="GO" id="GO:0010468">
    <property type="term" value="P:regulation of gene expression"/>
    <property type="evidence" value="ECO:0007669"/>
    <property type="project" value="UniProtKB-ARBA"/>
</dbReference>
<reference evidence="9" key="1">
    <citation type="submission" date="2020-02" db="EMBL/GenBank/DDBJ databases">
        <title>Relaxed selection underlies rapid genomic changes in the transitions from sociality to social parasitism in ants.</title>
        <authorList>
            <person name="Bi X."/>
        </authorList>
    </citation>
    <scope>NUCLEOTIDE SEQUENCE</scope>
    <source>
        <strain evidence="9">BGI-DK2014c</strain>
        <tissue evidence="9">Whole body</tissue>
    </source>
</reference>
<keyword evidence="10" id="KW-1185">Reference proteome</keyword>
<dbReference type="InterPro" id="IPR034666">
    <property type="entry name" value="ARPC2/4"/>
</dbReference>
<dbReference type="PANTHER" id="PTHR12058:SF0">
    <property type="entry name" value="ACTIN-RELATED PROTEIN 2_3 COMPLEX SUBUNIT 2"/>
    <property type="match status" value="1"/>
</dbReference>
<keyword evidence="3" id="KW-0963">Cytoplasm</keyword>
<evidence type="ECO:0000313" key="9">
    <source>
        <dbReference type="EMBL" id="KAG5325318.1"/>
    </source>
</evidence>
<evidence type="ECO:0000256" key="4">
    <source>
        <dbReference type="ARBA" id="ARBA00023203"/>
    </source>
</evidence>
<protein>
    <submittedName>
        <fullName evidence="9">ARPC2 protein</fullName>
    </submittedName>
</protein>
<feature type="region of interest" description="Disordered" evidence="7">
    <location>
        <begin position="207"/>
        <end position="226"/>
    </location>
</feature>
<dbReference type="PROSITE" id="PS50137">
    <property type="entry name" value="DS_RBD"/>
    <property type="match status" value="1"/>
</dbReference>
<dbReference type="Gene3D" id="3.30.160.20">
    <property type="match status" value="2"/>
</dbReference>
<evidence type="ECO:0000256" key="2">
    <source>
        <dbReference type="ARBA" id="ARBA00007192"/>
    </source>
</evidence>
<sequence>MASQSCTPSAAPVPSSASNDSDTDKSNNGSFEIISDTELVLQDNQPQEQINVQIVEETVQYNKQQINQQIIQAEQQQASNSPPMKPILKQSTDDSSDTDDNFDTVDMYGGDVNRENMDVNLPAVVEQTTPIISHPCMPPAVPAPCSTNNDSDVDSYSDLDDIYDIDDIYDGIMDDMYDGNVNLENMDVNSTVVEQVTPITSHPCMPPAVPTPSSTDNNFDTNSKSDTDNNYGGNVNFENMDVNSQDAQQSLPQSKLISKQLNLILKQLNSILNPSTANTQPTVEQTTSTISQLCMPPAVFALSSTNNDSNTDSYSDTDDNYVGNVDFENMDVNSQDAQSLPQLKLILKQLDSTLKQLNSILNPSTASTQPTIEQTTSISSQPCMPPPILAPNVANNNSNMNVNPEEIDIDFEGAQLRLQKKQCNFICNRLHRLQVKLTKPIQPKDAYMVLCTIKAKTIYGWDSEEIKFETLTKSSFIAHVKCNGKHYYGKGLSKSLARQDIAEKMLKDVFFDKMVTKSKTCTFGQSDTQAANSSVDENKEKIDAQNAIVMSAKDEISWSVLANFALYKLILDWNNERTSNSIVENIKTRNEVCQETIKNLQICNPIKNLVQLLNHMHPNLIYIVNRINKVPHEIFTITTKINGMEFSGTAAKIKDAKIKLAKQALLKLYNEVYLDGAPAPPAFRMVKKWFTRFRRGDFNLEDESPLSVIDDGAINSKQCTHFEEVAEALNIDRSTACRSLKKIKSYNVSVLIDLEKLPEDWEALVRKVALLKRHCFASVFEKYFDFQEEYCDSPGRPVQKRAVIQYRDEETMYVEAKSDRVTVVFSTIFKDEDDMVIGKLFLQELKEGRRASHTAPQVLFNHREPPLELQDSEAAVGDCIGYITFVLFPRHTNREARDNTIDLIHMFRNYLHYHIKCSKVYIHSRMRTKTTDFLKVLNRARSQSKNTEKKTIT</sequence>
<keyword evidence="4" id="KW-0009">Actin-binding</keyword>
<evidence type="ECO:0000256" key="1">
    <source>
        <dbReference type="ARBA" id="ARBA00004245"/>
    </source>
</evidence>
<dbReference type="FunFam" id="3.30.1460.20:FF:000002">
    <property type="entry name" value="Arp2/3 complex 34 kDa subunit"/>
    <property type="match status" value="1"/>
</dbReference>
<feature type="compositionally biased region" description="Low complexity" evidence="7">
    <location>
        <begin position="8"/>
        <end position="18"/>
    </location>
</feature>
<feature type="non-terminal residue" evidence="9">
    <location>
        <position position="1"/>
    </location>
</feature>
<evidence type="ECO:0000313" key="10">
    <source>
        <dbReference type="Proteomes" id="UP000668214"/>
    </source>
</evidence>
<evidence type="ECO:0000256" key="7">
    <source>
        <dbReference type="SAM" id="MobiDB-lite"/>
    </source>
</evidence>
<feature type="region of interest" description="Disordered" evidence="7">
    <location>
        <begin position="1"/>
        <end position="30"/>
    </location>
</feature>
<feature type="non-terminal residue" evidence="9">
    <location>
        <position position="953"/>
    </location>
</feature>
<feature type="compositionally biased region" description="Low complexity" evidence="7">
    <location>
        <begin position="72"/>
        <end position="81"/>
    </location>
</feature>
<dbReference type="CDD" id="cd00048">
    <property type="entry name" value="DSRM_SF"/>
    <property type="match status" value="2"/>
</dbReference>
<dbReference type="GO" id="GO:0034314">
    <property type="term" value="P:Arp2/3 complex-mediated actin nucleation"/>
    <property type="evidence" value="ECO:0007669"/>
    <property type="project" value="InterPro"/>
</dbReference>
<organism evidence="9 10">
    <name type="scientific">Pseudoatta argentina</name>
    <dbReference type="NCBI Taxonomy" id="621737"/>
    <lineage>
        <taxon>Eukaryota</taxon>
        <taxon>Metazoa</taxon>
        <taxon>Ecdysozoa</taxon>
        <taxon>Arthropoda</taxon>
        <taxon>Hexapoda</taxon>
        <taxon>Insecta</taxon>
        <taxon>Pterygota</taxon>
        <taxon>Neoptera</taxon>
        <taxon>Endopterygota</taxon>
        <taxon>Hymenoptera</taxon>
        <taxon>Apocrita</taxon>
        <taxon>Aculeata</taxon>
        <taxon>Formicoidea</taxon>
        <taxon>Formicidae</taxon>
        <taxon>Myrmicinae</taxon>
        <taxon>Pseudoatta</taxon>
    </lineage>
</organism>
<dbReference type="Pfam" id="PF04045">
    <property type="entry name" value="P34-Arc"/>
    <property type="match status" value="1"/>
</dbReference>